<evidence type="ECO:0000256" key="2">
    <source>
        <dbReference type="ARBA" id="ARBA00023043"/>
    </source>
</evidence>
<feature type="repeat" description="ANK" evidence="3">
    <location>
        <begin position="190"/>
        <end position="211"/>
    </location>
</feature>
<dbReference type="PROSITE" id="PS50088">
    <property type="entry name" value="ANK_REPEAT"/>
    <property type="match status" value="2"/>
</dbReference>
<dbReference type="OrthoDB" id="341259at2759"/>
<dbReference type="InterPro" id="IPR001810">
    <property type="entry name" value="F-box_dom"/>
</dbReference>
<dbReference type="STRING" id="42251.A0A2T6ZBV7"/>
<keyword evidence="6" id="KW-1185">Reference proteome</keyword>
<keyword evidence="1" id="KW-0677">Repeat</keyword>
<feature type="repeat" description="ANK" evidence="3">
    <location>
        <begin position="156"/>
        <end position="178"/>
    </location>
</feature>
<feature type="domain" description="F-box" evidence="4">
    <location>
        <begin position="1"/>
        <end position="49"/>
    </location>
</feature>
<dbReference type="Proteomes" id="UP000244722">
    <property type="component" value="Unassembled WGS sequence"/>
</dbReference>
<protein>
    <submittedName>
        <fullName evidence="5">Ankyrin repeat-containing domain protein</fullName>
    </submittedName>
</protein>
<evidence type="ECO:0000313" key="6">
    <source>
        <dbReference type="Proteomes" id="UP000244722"/>
    </source>
</evidence>
<dbReference type="SUPFAM" id="SSF48403">
    <property type="entry name" value="Ankyrin repeat"/>
    <property type="match status" value="1"/>
</dbReference>
<evidence type="ECO:0000256" key="1">
    <source>
        <dbReference type="ARBA" id="ARBA00022737"/>
    </source>
</evidence>
<evidence type="ECO:0000313" key="5">
    <source>
        <dbReference type="EMBL" id="PUU72926.1"/>
    </source>
</evidence>
<proteinExistence type="predicted"/>
<dbReference type="PANTHER" id="PTHR24198:SF165">
    <property type="entry name" value="ANKYRIN REPEAT-CONTAINING PROTEIN-RELATED"/>
    <property type="match status" value="1"/>
</dbReference>
<dbReference type="SMART" id="SM00248">
    <property type="entry name" value="ANK"/>
    <property type="match status" value="4"/>
</dbReference>
<feature type="non-terminal residue" evidence="5">
    <location>
        <position position="211"/>
    </location>
</feature>
<dbReference type="PANTHER" id="PTHR24198">
    <property type="entry name" value="ANKYRIN REPEAT AND PROTEIN KINASE DOMAIN-CONTAINING PROTEIN"/>
    <property type="match status" value="1"/>
</dbReference>
<keyword evidence="2 3" id="KW-0040">ANK repeat</keyword>
<accession>A0A2T6ZBV7</accession>
<evidence type="ECO:0000256" key="3">
    <source>
        <dbReference type="PROSITE-ProRule" id="PRU00023"/>
    </source>
</evidence>
<dbReference type="AlphaFoldDB" id="A0A2T6ZBV7"/>
<dbReference type="EMBL" id="NESQ01000441">
    <property type="protein sequence ID" value="PUU72926.1"/>
    <property type="molecule type" value="Genomic_DNA"/>
</dbReference>
<sequence>MPFQKLPNGVILQVSKYQSPPDLCSLLRASRDLANLLSDALLDCALRSLPETERYAKGALYSAVNRGDELAAKRLIDGGIFKRLDEKKLLKRILLDHERRWGEKALPTLLACGCDPETRDSEGRTLLALAATHGLLEVVELLMDRDDVDINSTDNGNNTPLHMAVEVGDYEVVQLLMDDERVDVNWPNNSNRTPLHIAVMMGHDEVVRLLL</sequence>
<comment type="caution">
    <text evidence="5">The sequence shown here is derived from an EMBL/GenBank/DDBJ whole genome shotgun (WGS) entry which is preliminary data.</text>
</comment>
<dbReference type="Pfam" id="PF12796">
    <property type="entry name" value="Ank_2"/>
    <property type="match status" value="1"/>
</dbReference>
<evidence type="ECO:0000259" key="4">
    <source>
        <dbReference type="PROSITE" id="PS50181"/>
    </source>
</evidence>
<reference evidence="5 6" key="1">
    <citation type="submission" date="2017-04" db="EMBL/GenBank/DDBJ databases">
        <title>Draft genome sequence of Tuber borchii Vittad., a whitish edible truffle.</title>
        <authorList>
            <consortium name="DOE Joint Genome Institute"/>
            <person name="Murat C."/>
            <person name="Kuo A."/>
            <person name="Barry K.W."/>
            <person name="Clum A."/>
            <person name="Dockter R.B."/>
            <person name="Fauchery L."/>
            <person name="Iotti M."/>
            <person name="Kohler A."/>
            <person name="Labutti K."/>
            <person name="Lindquist E.A."/>
            <person name="Lipzen A."/>
            <person name="Ohm R.A."/>
            <person name="Wang M."/>
            <person name="Grigoriev I.V."/>
            <person name="Zambonelli A."/>
            <person name="Martin F.M."/>
        </authorList>
    </citation>
    <scope>NUCLEOTIDE SEQUENCE [LARGE SCALE GENOMIC DNA]</scope>
    <source>
        <strain evidence="5 6">Tbo3840</strain>
    </source>
</reference>
<dbReference type="Gene3D" id="1.25.40.20">
    <property type="entry name" value="Ankyrin repeat-containing domain"/>
    <property type="match status" value="2"/>
</dbReference>
<dbReference type="Pfam" id="PF00023">
    <property type="entry name" value="Ank"/>
    <property type="match status" value="1"/>
</dbReference>
<organism evidence="5 6">
    <name type="scientific">Tuber borchii</name>
    <name type="common">White truffle</name>
    <dbReference type="NCBI Taxonomy" id="42251"/>
    <lineage>
        <taxon>Eukaryota</taxon>
        <taxon>Fungi</taxon>
        <taxon>Dikarya</taxon>
        <taxon>Ascomycota</taxon>
        <taxon>Pezizomycotina</taxon>
        <taxon>Pezizomycetes</taxon>
        <taxon>Pezizales</taxon>
        <taxon>Tuberaceae</taxon>
        <taxon>Tuber</taxon>
    </lineage>
</organism>
<dbReference type="InterPro" id="IPR036770">
    <property type="entry name" value="Ankyrin_rpt-contain_sf"/>
</dbReference>
<gene>
    <name evidence="5" type="ORF">B9Z19DRAFT_1007162</name>
</gene>
<name>A0A2T6ZBV7_TUBBO</name>
<dbReference type="InterPro" id="IPR002110">
    <property type="entry name" value="Ankyrin_rpt"/>
</dbReference>
<dbReference type="PROSITE" id="PS50181">
    <property type="entry name" value="FBOX"/>
    <property type="match status" value="1"/>
</dbReference>
<dbReference type="PROSITE" id="PS50297">
    <property type="entry name" value="ANK_REP_REGION"/>
    <property type="match status" value="2"/>
</dbReference>